<dbReference type="SUPFAM" id="SSF64263">
    <property type="entry name" value="Prokaryotic ribosomal protein L17"/>
    <property type="match status" value="1"/>
</dbReference>
<dbReference type="GO" id="GO:0006412">
    <property type="term" value="P:translation"/>
    <property type="evidence" value="ECO:0007669"/>
    <property type="project" value="InterPro"/>
</dbReference>
<dbReference type="AlphaFoldDB" id="A0A2M7S9D7"/>
<dbReference type="GO" id="GO:0003735">
    <property type="term" value="F:structural constituent of ribosome"/>
    <property type="evidence" value="ECO:0007669"/>
    <property type="project" value="InterPro"/>
</dbReference>
<evidence type="ECO:0000256" key="4">
    <source>
        <dbReference type="ARBA" id="ARBA00035494"/>
    </source>
</evidence>
<evidence type="ECO:0000313" key="8">
    <source>
        <dbReference type="Proteomes" id="UP000229307"/>
    </source>
</evidence>
<evidence type="ECO:0000256" key="5">
    <source>
        <dbReference type="RuleBase" id="RU000660"/>
    </source>
</evidence>
<reference evidence="8" key="1">
    <citation type="submission" date="2017-09" db="EMBL/GenBank/DDBJ databases">
        <title>Depth-based differentiation of microbial function through sediment-hosted aquifers and enrichment of novel symbionts in the deep terrestrial subsurface.</title>
        <authorList>
            <person name="Probst A.J."/>
            <person name="Ladd B."/>
            <person name="Jarett J.K."/>
            <person name="Geller-Mcgrath D.E."/>
            <person name="Sieber C.M.K."/>
            <person name="Emerson J.B."/>
            <person name="Anantharaman K."/>
            <person name="Thomas B.C."/>
            <person name="Malmstrom R."/>
            <person name="Stieglmeier M."/>
            <person name="Klingl A."/>
            <person name="Woyke T."/>
            <person name="Ryan C.M."/>
            <person name="Banfield J.F."/>
        </authorList>
    </citation>
    <scope>NUCLEOTIDE SEQUENCE [LARGE SCALE GENOMIC DNA]</scope>
</reference>
<name>A0A2M7S9D7_9BACT</name>
<dbReference type="EMBL" id="PFMR01000206">
    <property type="protein sequence ID" value="PIZ16156.1"/>
    <property type="molecule type" value="Genomic_DNA"/>
</dbReference>
<dbReference type="InterPro" id="IPR036373">
    <property type="entry name" value="Ribosomal_bL17_sf"/>
</dbReference>
<dbReference type="PANTHER" id="PTHR14413:SF16">
    <property type="entry name" value="LARGE RIBOSOMAL SUBUNIT PROTEIN BL17M"/>
    <property type="match status" value="1"/>
</dbReference>
<proteinExistence type="inferred from homology"/>
<comment type="similarity">
    <text evidence="1 5">Belongs to the bacterial ribosomal protein bL17 family.</text>
</comment>
<comment type="caution">
    <text evidence="7">The sequence shown here is derived from an EMBL/GenBank/DDBJ whole genome shotgun (WGS) entry which is preliminary data.</text>
</comment>
<evidence type="ECO:0000256" key="6">
    <source>
        <dbReference type="RuleBase" id="RU000661"/>
    </source>
</evidence>
<dbReference type="Gene3D" id="3.90.1030.10">
    <property type="entry name" value="Ribosomal protein L17"/>
    <property type="match status" value="1"/>
</dbReference>
<evidence type="ECO:0000256" key="2">
    <source>
        <dbReference type="ARBA" id="ARBA00022980"/>
    </source>
</evidence>
<protein>
    <recommendedName>
        <fullName evidence="4 6">50S ribosomal protein L17</fullName>
    </recommendedName>
</protein>
<evidence type="ECO:0000313" key="7">
    <source>
        <dbReference type="EMBL" id="PIZ16156.1"/>
    </source>
</evidence>
<dbReference type="PANTHER" id="PTHR14413">
    <property type="entry name" value="RIBOSOMAL PROTEIN L17"/>
    <property type="match status" value="1"/>
</dbReference>
<dbReference type="Pfam" id="PF01196">
    <property type="entry name" value="Ribosomal_L17"/>
    <property type="match status" value="1"/>
</dbReference>
<evidence type="ECO:0000256" key="1">
    <source>
        <dbReference type="ARBA" id="ARBA00008777"/>
    </source>
</evidence>
<dbReference type="NCBIfam" id="TIGR00059">
    <property type="entry name" value="L17"/>
    <property type="match status" value="1"/>
</dbReference>
<gene>
    <name evidence="7" type="ORF">COY52_07730</name>
</gene>
<dbReference type="GO" id="GO:0022625">
    <property type="term" value="C:cytosolic large ribosomal subunit"/>
    <property type="evidence" value="ECO:0007669"/>
    <property type="project" value="TreeGrafter"/>
</dbReference>
<dbReference type="Proteomes" id="UP000229307">
    <property type="component" value="Unassembled WGS sequence"/>
</dbReference>
<keyword evidence="2 5" id="KW-0689">Ribosomal protein</keyword>
<accession>A0A2M7S9D7</accession>
<sequence length="113" mass="12873">MYHHKGYRKLGRMSSHRKALFRNLSCSFIMSGKVKTLLSISKELRRVAERMITLCKKGRLSVLASVLQNAEAFKKIQQIADKYKDRKGGYTRIIKTGLRKGDGAPTAIIEFVE</sequence>
<evidence type="ECO:0000256" key="3">
    <source>
        <dbReference type="ARBA" id="ARBA00023274"/>
    </source>
</evidence>
<dbReference type="InterPro" id="IPR000456">
    <property type="entry name" value="Ribosomal_bL17"/>
</dbReference>
<keyword evidence="3 5" id="KW-0687">Ribonucleoprotein</keyword>
<organism evidence="7 8">
    <name type="scientific">Candidatus Desantisbacteria bacterium CG_4_10_14_0_8_um_filter_48_22</name>
    <dbReference type="NCBI Taxonomy" id="1974543"/>
    <lineage>
        <taxon>Bacteria</taxon>
        <taxon>Candidatus Desantisiibacteriota</taxon>
    </lineage>
</organism>